<reference evidence="1 2" key="1">
    <citation type="submission" date="2016-11" db="EMBL/GenBank/DDBJ databases">
        <title>The macronuclear genome of Stentor coeruleus: a giant cell with tiny introns.</title>
        <authorList>
            <person name="Slabodnick M."/>
            <person name="Ruby J.G."/>
            <person name="Reiff S.B."/>
            <person name="Swart E.C."/>
            <person name="Gosai S."/>
            <person name="Prabakaran S."/>
            <person name="Witkowska E."/>
            <person name="Larue G.E."/>
            <person name="Fisher S."/>
            <person name="Freeman R.M."/>
            <person name="Gunawardena J."/>
            <person name="Chu W."/>
            <person name="Stover N.A."/>
            <person name="Gregory B.D."/>
            <person name="Nowacki M."/>
            <person name="Derisi J."/>
            <person name="Roy S.W."/>
            <person name="Marshall W.F."/>
            <person name="Sood P."/>
        </authorList>
    </citation>
    <scope>NUCLEOTIDE SEQUENCE [LARGE SCALE GENOMIC DNA]</scope>
    <source>
        <strain evidence="1">WM001</strain>
    </source>
</reference>
<protein>
    <submittedName>
        <fullName evidence="1">Uncharacterized protein</fullName>
    </submittedName>
</protein>
<dbReference type="EMBL" id="MPUH01000327">
    <property type="protein sequence ID" value="OMJ82785.1"/>
    <property type="molecule type" value="Genomic_DNA"/>
</dbReference>
<evidence type="ECO:0000313" key="2">
    <source>
        <dbReference type="Proteomes" id="UP000187209"/>
    </source>
</evidence>
<sequence length="174" mass="20076">MHKYITEKSHTSNWKKNLSSQIGLKVFKNQRRAKPHLAEALASERKESIYDYRAIAASCHNLNIGSPKVNSPTFSAEKSKSTKKLDMLLSKISNPPETKNLKNNEHFFRRSITKSIQNLENAEVPDFKEQKDIIKNFSESVKTNMFSITKNGIKFRVNHLRRQINAGFNRKGDR</sequence>
<comment type="caution">
    <text evidence="1">The sequence shown here is derived from an EMBL/GenBank/DDBJ whole genome shotgun (WGS) entry which is preliminary data.</text>
</comment>
<name>A0A1R2C1H3_9CILI</name>
<evidence type="ECO:0000313" key="1">
    <source>
        <dbReference type="EMBL" id="OMJ82785.1"/>
    </source>
</evidence>
<proteinExistence type="predicted"/>
<keyword evidence="2" id="KW-1185">Reference proteome</keyword>
<accession>A0A1R2C1H3</accession>
<gene>
    <name evidence="1" type="ORF">SteCoe_16435</name>
</gene>
<dbReference type="Proteomes" id="UP000187209">
    <property type="component" value="Unassembled WGS sequence"/>
</dbReference>
<dbReference type="AlphaFoldDB" id="A0A1R2C1H3"/>
<organism evidence="1 2">
    <name type="scientific">Stentor coeruleus</name>
    <dbReference type="NCBI Taxonomy" id="5963"/>
    <lineage>
        <taxon>Eukaryota</taxon>
        <taxon>Sar</taxon>
        <taxon>Alveolata</taxon>
        <taxon>Ciliophora</taxon>
        <taxon>Postciliodesmatophora</taxon>
        <taxon>Heterotrichea</taxon>
        <taxon>Heterotrichida</taxon>
        <taxon>Stentoridae</taxon>
        <taxon>Stentor</taxon>
    </lineage>
</organism>